<dbReference type="EMBL" id="JACXST010000001">
    <property type="protein sequence ID" value="MBD9359293.1"/>
    <property type="molecule type" value="Genomic_DNA"/>
</dbReference>
<keyword evidence="8 12" id="KW-0812">Transmembrane</keyword>
<comment type="subunit">
    <text evidence="11">Component of the lipopolysaccharide transport and assembly complex. The LptBFG transporter is composed of two ATP-binding proteins (LptB) and two transmembrane proteins (LptF and LptG).</text>
</comment>
<keyword evidence="9 12" id="KW-1133">Transmembrane helix</keyword>
<comment type="similarity">
    <text evidence="3">Belongs to the LptF/LptG family.</text>
</comment>
<gene>
    <name evidence="13" type="primary">lptF</name>
    <name evidence="13" type="ORF">EBB_01780</name>
</gene>
<feature type="transmembrane region" description="Helical" evidence="12">
    <location>
        <begin position="69"/>
        <end position="93"/>
    </location>
</feature>
<evidence type="ECO:0000256" key="3">
    <source>
        <dbReference type="ARBA" id="ARBA00007725"/>
    </source>
</evidence>
<evidence type="ECO:0000256" key="10">
    <source>
        <dbReference type="ARBA" id="ARBA00023136"/>
    </source>
</evidence>
<dbReference type="RefSeq" id="WP_192392200.1">
    <property type="nucleotide sequence ID" value="NZ_CAJHIU010000001.1"/>
</dbReference>
<organism evidence="13 14">
    <name type="scientific">Methylomonas fluvii</name>
    <dbReference type="NCBI Taxonomy" id="1854564"/>
    <lineage>
        <taxon>Bacteria</taxon>
        <taxon>Pseudomonadati</taxon>
        <taxon>Pseudomonadota</taxon>
        <taxon>Gammaproteobacteria</taxon>
        <taxon>Methylococcales</taxon>
        <taxon>Methylococcaceae</taxon>
        <taxon>Methylomonas</taxon>
    </lineage>
</organism>
<evidence type="ECO:0000256" key="8">
    <source>
        <dbReference type="ARBA" id="ARBA00022692"/>
    </source>
</evidence>
<feature type="transmembrane region" description="Helical" evidence="12">
    <location>
        <begin position="114"/>
        <end position="137"/>
    </location>
</feature>
<evidence type="ECO:0000256" key="9">
    <source>
        <dbReference type="ARBA" id="ARBA00022989"/>
    </source>
</evidence>
<comment type="function">
    <text evidence="1">Part of the ABC transporter complex LptBFG involved in the translocation of lipopolysaccharide (LPS) from the inner membrane to the outer membrane.</text>
</comment>
<evidence type="ECO:0000256" key="1">
    <source>
        <dbReference type="ARBA" id="ARBA00002265"/>
    </source>
</evidence>
<comment type="subcellular location">
    <subcellularLocation>
        <location evidence="2">Cell inner membrane</location>
        <topology evidence="2">Multi-pass membrane protein</topology>
    </subcellularLocation>
</comment>
<accession>A0ABR9D859</accession>
<protein>
    <recommendedName>
        <fullName evidence="4">Lipopolysaccharide export system permease protein LptF</fullName>
    </recommendedName>
</protein>
<feature type="transmembrane region" description="Helical" evidence="12">
    <location>
        <begin position="307"/>
        <end position="325"/>
    </location>
</feature>
<dbReference type="InterPro" id="IPR005495">
    <property type="entry name" value="LptG/LptF_permease"/>
</dbReference>
<feature type="transmembrane region" description="Helical" evidence="12">
    <location>
        <begin position="28"/>
        <end position="49"/>
    </location>
</feature>
<dbReference type="NCBIfam" id="TIGR04407">
    <property type="entry name" value="LptF_YjgP"/>
    <property type="match status" value="1"/>
</dbReference>
<keyword evidence="6" id="KW-1003">Cell membrane</keyword>
<dbReference type="Proteomes" id="UP000641152">
    <property type="component" value="Unassembled WGS sequence"/>
</dbReference>
<evidence type="ECO:0000256" key="2">
    <source>
        <dbReference type="ARBA" id="ARBA00004429"/>
    </source>
</evidence>
<keyword evidence="7" id="KW-0997">Cell inner membrane</keyword>
<dbReference type="Pfam" id="PF03739">
    <property type="entry name" value="LptF_LptG"/>
    <property type="match status" value="1"/>
</dbReference>
<keyword evidence="14" id="KW-1185">Reference proteome</keyword>
<dbReference type="InterPro" id="IPR030922">
    <property type="entry name" value="LptF"/>
</dbReference>
<proteinExistence type="inferred from homology"/>
<evidence type="ECO:0000256" key="6">
    <source>
        <dbReference type="ARBA" id="ARBA00022475"/>
    </source>
</evidence>
<evidence type="ECO:0000256" key="5">
    <source>
        <dbReference type="ARBA" id="ARBA00022448"/>
    </source>
</evidence>
<name>A0ABR9D859_9GAMM</name>
<keyword evidence="5" id="KW-0813">Transport</keyword>
<evidence type="ECO:0000313" key="13">
    <source>
        <dbReference type="EMBL" id="MBD9359293.1"/>
    </source>
</evidence>
<reference evidence="13 14" key="1">
    <citation type="submission" date="2020-09" db="EMBL/GenBank/DDBJ databases">
        <title>Methylomonas albis sp. nov. and Methylomonas fluvii sp. nov.: Two cold-adapted methanotrophs from the River Elbe and an amended description of Methylovulum psychrotolerans strain Eb1.</title>
        <authorList>
            <person name="Bussmann I.K."/>
            <person name="Klings K.-W."/>
            <person name="Warnstedt J."/>
            <person name="Hoppert M."/>
            <person name="Saborowski A."/>
            <person name="Horn F."/>
            <person name="Liebner S."/>
        </authorList>
    </citation>
    <scope>NUCLEOTIDE SEQUENCE [LARGE SCALE GENOMIC DNA]</scope>
    <source>
        <strain evidence="13 14">EbB</strain>
    </source>
</reference>
<dbReference type="PANTHER" id="PTHR33529:SF7">
    <property type="entry name" value="LIPOPOLYSACCHARIDE EXPORT SYSTEM PERMEASE PROTEIN LPTF"/>
    <property type="match status" value="1"/>
</dbReference>
<comment type="caution">
    <text evidence="13">The sequence shown here is derived from an EMBL/GenBank/DDBJ whole genome shotgun (WGS) entry which is preliminary data.</text>
</comment>
<dbReference type="PANTHER" id="PTHR33529">
    <property type="entry name" value="SLR0882 PROTEIN-RELATED"/>
    <property type="match status" value="1"/>
</dbReference>
<feature type="transmembrane region" description="Helical" evidence="12">
    <location>
        <begin position="345"/>
        <end position="364"/>
    </location>
</feature>
<evidence type="ECO:0000313" key="14">
    <source>
        <dbReference type="Proteomes" id="UP000641152"/>
    </source>
</evidence>
<evidence type="ECO:0000256" key="7">
    <source>
        <dbReference type="ARBA" id="ARBA00022519"/>
    </source>
</evidence>
<evidence type="ECO:0000256" key="12">
    <source>
        <dbReference type="SAM" id="Phobius"/>
    </source>
</evidence>
<evidence type="ECO:0000256" key="11">
    <source>
        <dbReference type="ARBA" id="ARBA00026081"/>
    </source>
</evidence>
<evidence type="ECO:0000256" key="4">
    <source>
        <dbReference type="ARBA" id="ARBA00014213"/>
    </source>
</evidence>
<keyword evidence="10 12" id="KW-0472">Membrane</keyword>
<sequence length="377" mass="41801">MSIERGLPSAGRPFRLLTVLDKMIIKELFNTVTAVLVVLVVIIVSRKFIKVLAQAIEGNIANDTVMTLLGLKIVVATTTFLPAALFMAVLMVLGRMYREQEMAAISSAGGSVFTIYRAIFMLVIPLSLAGMALSMLASPWAEAKTEQLMHQDKQNADIRGIAAGRFSEYSDGELIFYTENVDDEGRMHKVFVQNKQGDKAGVVNAEYGWLKNLPGGLYLVLENGERIQGVPGNKDFTIETFKEYAVLIEKKVTILNLGREATTTENLWLSPELRDVAELQDRFSTPLGVILLAFLAVPLAKLSPRGGIYGSMLVAFGIYFVYGNLQRVNHSWVISGALPSWLGYFWVDALLLVLGLLMLVRLYGWQWLSQSLKEKLS</sequence>